<keyword evidence="3" id="KW-1185">Reference proteome</keyword>
<feature type="transmembrane region" description="Helical" evidence="1">
    <location>
        <begin position="174"/>
        <end position="196"/>
    </location>
</feature>
<name>A0A4R5QL00_9PROT</name>
<keyword evidence="1" id="KW-0472">Membrane</keyword>
<keyword evidence="1" id="KW-0812">Transmembrane</keyword>
<feature type="transmembrane region" description="Helical" evidence="1">
    <location>
        <begin position="44"/>
        <end position="62"/>
    </location>
</feature>
<dbReference type="Proteomes" id="UP000295096">
    <property type="component" value="Unassembled WGS sequence"/>
</dbReference>
<reference evidence="2 3" key="1">
    <citation type="journal article" date="2016" name="J. Microbiol.">
        <title>Dankookia rubra gen. nov., sp. nov., an alphaproteobacterium isolated from sediment of a shallow stream.</title>
        <authorList>
            <person name="Kim W.H."/>
            <person name="Kim D.H."/>
            <person name="Kang K."/>
            <person name="Ahn T.Y."/>
        </authorList>
    </citation>
    <scope>NUCLEOTIDE SEQUENCE [LARGE SCALE GENOMIC DNA]</scope>
    <source>
        <strain evidence="2 3">JCM30602</strain>
    </source>
</reference>
<dbReference type="Pfam" id="PF14023">
    <property type="entry name" value="Bestrophin-like"/>
    <property type="match status" value="1"/>
</dbReference>
<organism evidence="2 3">
    <name type="scientific">Dankookia rubra</name>
    <dbReference type="NCBI Taxonomy" id="1442381"/>
    <lineage>
        <taxon>Bacteria</taxon>
        <taxon>Pseudomonadati</taxon>
        <taxon>Pseudomonadota</taxon>
        <taxon>Alphaproteobacteria</taxon>
        <taxon>Acetobacterales</taxon>
        <taxon>Roseomonadaceae</taxon>
        <taxon>Dankookia</taxon>
    </lineage>
</organism>
<evidence type="ECO:0000313" key="2">
    <source>
        <dbReference type="EMBL" id="TDH64162.1"/>
    </source>
</evidence>
<sequence length="248" mass="26787">MNAGLVALLAFAISFAAALAGLRLRDRLPEHHLDGESRDTVKLVMGLVATMAALVLGLLISVTQTAYRTQSDELAALAANIVALDRVLLHYGVEAAPLRAMLRRGVAEDALHVVEPIKAAGRHPGEALQPFHAALWQLQPTQDAQRIGLARAIELTVVITRTRMLVVEQQVSALPWPFLCVLIFWLGMLFLGFGLMTRLNATVVAALLVGALSVGGAIFLIIELDRPYDGLMRISDRPVRAALEALQP</sequence>
<gene>
    <name evidence="2" type="ORF">E2C06_02085</name>
</gene>
<evidence type="ECO:0000256" key="1">
    <source>
        <dbReference type="SAM" id="Phobius"/>
    </source>
</evidence>
<dbReference type="InterPro" id="IPR025333">
    <property type="entry name" value="DUF4239"/>
</dbReference>
<evidence type="ECO:0000313" key="3">
    <source>
        <dbReference type="Proteomes" id="UP000295096"/>
    </source>
</evidence>
<dbReference type="OrthoDB" id="4760162at2"/>
<protein>
    <submittedName>
        <fullName evidence="2">DUF4239 domain-containing protein</fullName>
    </submittedName>
</protein>
<dbReference type="EMBL" id="SMSJ01000002">
    <property type="protein sequence ID" value="TDH64162.1"/>
    <property type="molecule type" value="Genomic_DNA"/>
</dbReference>
<feature type="transmembrane region" description="Helical" evidence="1">
    <location>
        <begin position="203"/>
        <end position="222"/>
    </location>
</feature>
<proteinExistence type="predicted"/>
<keyword evidence="1" id="KW-1133">Transmembrane helix</keyword>
<accession>A0A4R5QL00</accession>
<dbReference type="RefSeq" id="WP_133286927.1">
    <property type="nucleotide sequence ID" value="NZ_SMSJ01000002.1"/>
</dbReference>
<comment type="caution">
    <text evidence="2">The sequence shown here is derived from an EMBL/GenBank/DDBJ whole genome shotgun (WGS) entry which is preliminary data.</text>
</comment>
<dbReference type="AlphaFoldDB" id="A0A4R5QL00"/>